<dbReference type="PANTHER" id="PTHR45947">
    <property type="entry name" value="SULFOQUINOVOSYL TRANSFERASE SQD2"/>
    <property type="match status" value="1"/>
</dbReference>
<dbReference type="InterPro" id="IPR028098">
    <property type="entry name" value="Glyco_trans_4-like_N"/>
</dbReference>
<gene>
    <name evidence="6" type="ORF">A6F49_01710</name>
</gene>
<evidence type="ECO:0000256" key="2">
    <source>
        <dbReference type="ARBA" id="ARBA00022676"/>
    </source>
</evidence>
<sequence>MPSDQNTPFRVLIAADTYPPHVNGAAKSCFRLATELTAKGYDVHIVAPQHTHGPDAIEVHPEATVHRIKSLQAPTHEYYRLVMPWHAKRAIDRLIAQLQPDVVHAQCHYMIGEAAINSAEARRIRLICTNHFMPENLDPFIPGPQFFKNFVSSRSWYDMGRLMSKANIVTTPTPLSAENMSRKARLEYVVPVSNGIDVAKYERQDNEHVEPHAHPTALFVGRLAVEKNVDVLLKALTFTDPELNVHAEIIGDGEQRSYLRDLAVDLGIEDRVIFRGLVSDEELRQAYLRADVFTQPCTAELQSLASLEAMSASTPVVLADALALPHLVAEGVNGYLFEPYNPQDMAEKMNLVLSASNEEKHAMGRASHTFAAQHAHEKIIDVVEQMYHGATSDEVAVMLSVPELR</sequence>
<evidence type="ECO:0000256" key="1">
    <source>
        <dbReference type="ARBA" id="ARBA00021292"/>
    </source>
</evidence>
<dbReference type="AlphaFoldDB" id="A0A1B7LV35"/>
<dbReference type="Pfam" id="PF13439">
    <property type="entry name" value="Glyco_transf_4"/>
    <property type="match status" value="1"/>
</dbReference>
<keyword evidence="2" id="KW-0328">Glycosyltransferase</keyword>
<name>A0A1B7LV35_9MICC</name>
<accession>A0A1B7LV35</accession>
<proteinExistence type="predicted"/>
<dbReference type="PANTHER" id="PTHR45947:SF3">
    <property type="entry name" value="SULFOQUINOVOSYL TRANSFERASE SQD2"/>
    <property type="match status" value="1"/>
</dbReference>
<dbReference type="STRING" id="1837282.A6F49_01710"/>
<dbReference type="InterPro" id="IPR050194">
    <property type="entry name" value="Glycosyltransferase_grp1"/>
</dbReference>
<evidence type="ECO:0000259" key="4">
    <source>
        <dbReference type="Pfam" id="PF00534"/>
    </source>
</evidence>
<feature type="domain" description="Glycosyltransferase subfamily 4-like N-terminal" evidence="5">
    <location>
        <begin position="22"/>
        <end position="199"/>
    </location>
</feature>
<dbReference type="RefSeq" id="WP_043055634.1">
    <property type="nucleotide sequence ID" value="NZ_LXEY01000114.1"/>
</dbReference>
<keyword evidence="3 6" id="KW-0808">Transferase</keyword>
<evidence type="ECO:0000256" key="3">
    <source>
        <dbReference type="ARBA" id="ARBA00022679"/>
    </source>
</evidence>
<dbReference type="Gene3D" id="3.40.50.2000">
    <property type="entry name" value="Glycogen Phosphorylase B"/>
    <property type="match status" value="2"/>
</dbReference>
<dbReference type="Pfam" id="PF00534">
    <property type="entry name" value="Glycos_transf_1"/>
    <property type="match status" value="1"/>
</dbReference>
<dbReference type="GO" id="GO:0016757">
    <property type="term" value="F:glycosyltransferase activity"/>
    <property type="evidence" value="ECO:0007669"/>
    <property type="project" value="UniProtKB-KW"/>
</dbReference>
<dbReference type="SUPFAM" id="SSF53756">
    <property type="entry name" value="UDP-Glycosyltransferase/glycogen phosphorylase"/>
    <property type="match status" value="1"/>
</dbReference>
<dbReference type="GO" id="GO:1901137">
    <property type="term" value="P:carbohydrate derivative biosynthetic process"/>
    <property type="evidence" value="ECO:0007669"/>
    <property type="project" value="UniProtKB-ARBA"/>
</dbReference>
<keyword evidence="7" id="KW-1185">Reference proteome</keyword>
<dbReference type="EMBL" id="LXEY01000114">
    <property type="protein sequence ID" value="OAV51826.1"/>
    <property type="molecule type" value="Genomic_DNA"/>
</dbReference>
<reference evidence="6 7" key="1">
    <citation type="submission" date="2016-04" db="EMBL/GenBank/DDBJ databases">
        <title>First whole genome shotgun sequence of the bacterium Enteractinococcus sp. strain UASWS1574.</title>
        <authorList>
            <person name="Crovadore J."/>
            <person name="Chablais R."/>
            <person name="Lefort F."/>
        </authorList>
    </citation>
    <scope>NUCLEOTIDE SEQUENCE [LARGE SCALE GENOMIC DNA]</scope>
    <source>
        <strain evidence="6 7">UASWS1574</strain>
    </source>
</reference>
<comment type="caution">
    <text evidence="6">The sequence shown here is derived from an EMBL/GenBank/DDBJ whole genome shotgun (WGS) entry which is preliminary data.</text>
</comment>
<dbReference type="OrthoDB" id="9802525at2"/>
<dbReference type="InterPro" id="IPR001296">
    <property type="entry name" value="Glyco_trans_1"/>
</dbReference>
<evidence type="ECO:0000259" key="5">
    <source>
        <dbReference type="Pfam" id="PF13439"/>
    </source>
</evidence>
<protein>
    <recommendedName>
        <fullName evidence="1">D-inositol 3-phosphate glycosyltransferase</fullName>
    </recommendedName>
</protein>
<feature type="domain" description="Glycosyl transferase family 1" evidence="4">
    <location>
        <begin position="202"/>
        <end position="366"/>
    </location>
</feature>
<evidence type="ECO:0000313" key="6">
    <source>
        <dbReference type="EMBL" id="OAV51826.1"/>
    </source>
</evidence>
<dbReference type="Proteomes" id="UP000078292">
    <property type="component" value="Unassembled WGS sequence"/>
</dbReference>
<organism evidence="6 7">
    <name type="scientific">Enteractinococcus helveticum</name>
    <dbReference type="NCBI Taxonomy" id="1837282"/>
    <lineage>
        <taxon>Bacteria</taxon>
        <taxon>Bacillati</taxon>
        <taxon>Actinomycetota</taxon>
        <taxon>Actinomycetes</taxon>
        <taxon>Micrococcales</taxon>
        <taxon>Micrococcaceae</taxon>
    </lineage>
</organism>
<evidence type="ECO:0000313" key="7">
    <source>
        <dbReference type="Proteomes" id="UP000078292"/>
    </source>
</evidence>